<protein>
    <submittedName>
        <fullName evidence="1">Uncharacterized protein</fullName>
    </submittedName>
</protein>
<accession>A0A9Q9UWV0</accession>
<reference evidence="1" key="1">
    <citation type="journal article" date="2017" name="Proc. Natl. Acad. Sci. U.S.A.">
        <title>Comparative genomics uncovers the prolific and distinctive metabolic potential of the cyanobacterial genus Moorea.</title>
        <authorList>
            <person name="Leao T."/>
            <person name="Castelao G."/>
            <person name="Korobeynikov A."/>
            <person name="Monroe E.A."/>
            <person name="Podell S."/>
            <person name="Glukhov E."/>
            <person name="Allen E.E."/>
            <person name="Gerwick W.H."/>
            <person name="Gerwick L."/>
        </authorList>
    </citation>
    <scope>NUCLEOTIDE SEQUENCE</scope>
    <source>
        <strain evidence="1">JHB</strain>
    </source>
</reference>
<dbReference type="EMBL" id="CP017708">
    <property type="protein sequence ID" value="WAN70280.1"/>
    <property type="molecule type" value="Genomic_DNA"/>
</dbReference>
<dbReference type="AlphaFoldDB" id="A0A9Q9UWV0"/>
<proteinExistence type="predicted"/>
<sequence length="61" mass="6701">MIFPDLLEIPNGILTWLDTLSTVAYHVSIQPSAVSRQLSAVSLFYSKAIVIVGWANDIIPD</sequence>
<name>A0A9Q9UWV0_MOOP1</name>
<dbReference type="Proteomes" id="UP000176944">
    <property type="component" value="Chromosome"/>
</dbReference>
<evidence type="ECO:0000313" key="1">
    <source>
        <dbReference type="EMBL" id="WAN70280.1"/>
    </source>
</evidence>
<gene>
    <name evidence="1" type="ORF">BJP36_37180</name>
</gene>
<organism evidence="1">
    <name type="scientific">Moorena producens (strain JHB)</name>
    <dbReference type="NCBI Taxonomy" id="1454205"/>
    <lineage>
        <taxon>Bacteria</taxon>
        <taxon>Bacillati</taxon>
        <taxon>Cyanobacteriota</taxon>
        <taxon>Cyanophyceae</taxon>
        <taxon>Coleofasciculales</taxon>
        <taxon>Coleofasciculaceae</taxon>
        <taxon>Moorena</taxon>
    </lineage>
</organism>
<reference evidence="1" key="2">
    <citation type="submission" date="2022-10" db="EMBL/GenBank/DDBJ databases">
        <authorList>
            <person name="Ngo T.-E."/>
        </authorList>
    </citation>
    <scope>NUCLEOTIDE SEQUENCE</scope>
    <source>
        <strain evidence="1">JHB</strain>
    </source>
</reference>